<dbReference type="GeneID" id="62681188"/>
<accession>A0A6M3YKN0</accession>
<dbReference type="RefSeq" id="YP_009998597.1">
    <property type="nucleotide sequence ID" value="NC_052989.1"/>
</dbReference>
<evidence type="ECO:0000313" key="2">
    <source>
        <dbReference type="Proteomes" id="UP000502753"/>
    </source>
</evidence>
<organism evidence="1 2">
    <name type="scientific">Cronobacter phage JC01</name>
    <dbReference type="NCBI Taxonomy" id="2729575"/>
    <lineage>
        <taxon>Viruses</taxon>
        <taxon>Duplodnaviria</taxon>
        <taxon>Heunggongvirae</taxon>
        <taxon>Uroviricota</taxon>
        <taxon>Caudoviricetes</taxon>
        <taxon>Casjensviridae</taxon>
        <taxon>Jacunavirus</taxon>
        <taxon>Jacunavirus JC01</taxon>
    </lineage>
</organism>
<evidence type="ECO:0000313" key="1">
    <source>
        <dbReference type="EMBL" id="QJI52291.1"/>
    </source>
</evidence>
<protein>
    <submittedName>
        <fullName evidence="1">Uncharacterized protein</fullName>
    </submittedName>
</protein>
<dbReference type="SUPFAM" id="SSF101386">
    <property type="entry name" value="all-alpha NTP pyrophosphatases"/>
    <property type="match status" value="1"/>
</dbReference>
<reference evidence="1 2" key="1">
    <citation type="submission" date="2020-04" db="EMBL/GenBank/DDBJ databases">
        <title>Characterization and complete genome analysis of a novel phage JC01 infecting Cronobacter sakazakii.</title>
        <authorList>
            <person name="Jiang J."/>
            <person name="Zhao C."/>
            <person name="Tie D."/>
            <person name="Li Z."/>
        </authorList>
    </citation>
    <scope>NUCLEOTIDE SEQUENCE [LARGE SCALE GENOMIC DNA]</scope>
</reference>
<dbReference type="EMBL" id="MT330372">
    <property type="protein sequence ID" value="QJI52291.1"/>
    <property type="molecule type" value="Genomic_DNA"/>
</dbReference>
<name>A0A6M3YKN0_9CAUD</name>
<sequence>MSKTFDEIISEQKGKTLTFTTEQMLDFFSWAFHAGHDTSRHTPNIAGTIKHYFIHTDEFHALSSNKDRGQQLFLKLVDDAMERAEAAMQKFPQPNYVLTKFGEEAGEVTKECVHYLEGRGSWHRVESEMVDVLAMMIRLLREGDQVHGFIPPYLKGDADEQ</sequence>
<dbReference type="KEGG" id="vg:62681188"/>
<proteinExistence type="predicted"/>
<dbReference type="Proteomes" id="UP000502753">
    <property type="component" value="Segment"/>
</dbReference>
<keyword evidence="2" id="KW-1185">Reference proteome</keyword>